<feature type="region of interest" description="Disordered" evidence="1">
    <location>
        <begin position="71"/>
        <end position="106"/>
    </location>
</feature>
<evidence type="ECO:0000313" key="3">
    <source>
        <dbReference type="Proteomes" id="UP000299102"/>
    </source>
</evidence>
<evidence type="ECO:0000313" key="2">
    <source>
        <dbReference type="EMBL" id="GBP30982.1"/>
    </source>
</evidence>
<comment type="caution">
    <text evidence="2">The sequence shown here is derived from an EMBL/GenBank/DDBJ whole genome shotgun (WGS) entry which is preliminary data.</text>
</comment>
<dbReference type="Proteomes" id="UP000299102">
    <property type="component" value="Unassembled WGS sequence"/>
</dbReference>
<dbReference type="AlphaFoldDB" id="A0A4C1UYF3"/>
<dbReference type="EMBL" id="BGZK01000240">
    <property type="protein sequence ID" value="GBP30982.1"/>
    <property type="molecule type" value="Genomic_DNA"/>
</dbReference>
<gene>
    <name evidence="2" type="ORF">EVAR_81880_1</name>
</gene>
<evidence type="ECO:0000256" key="1">
    <source>
        <dbReference type="SAM" id="MobiDB-lite"/>
    </source>
</evidence>
<proteinExistence type="predicted"/>
<organism evidence="2 3">
    <name type="scientific">Eumeta variegata</name>
    <name type="common">Bagworm moth</name>
    <name type="synonym">Eumeta japonica</name>
    <dbReference type="NCBI Taxonomy" id="151549"/>
    <lineage>
        <taxon>Eukaryota</taxon>
        <taxon>Metazoa</taxon>
        <taxon>Ecdysozoa</taxon>
        <taxon>Arthropoda</taxon>
        <taxon>Hexapoda</taxon>
        <taxon>Insecta</taxon>
        <taxon>Pterygota</taxon>
        <taxon>Neoptera</taxon>
        <taxon>Endopterygota</taxon>
        <taxon>Lepidoptera</taxon>
        <taxon>Glossata</taxon>
        <taxon>Ditrysia</taxon>
        <taxon>Tineoidea</taxon>
        <taxon>Psychidae</taxon>
        <taxon>Oiketicinae</taxon>
        <taxon>Eumeta</taxon>
    </lineage>
</organism>
<name>A0A4C1UYF3_EUMVA</name>
<sequence>MSSPCGSAVFDEVDETTSSKRPITLISKRNYVTDRTTSYTPMGVTHQTRFGLALSIYQIENPIRRYVKLTIGGQQKSTSRSSSLSAPLRERGFRSTTSGSNTLQVT</sequence>
<reference evidence="2 3" key="1">
    <citation type="journal article" date="2019" name="Commun. Biol.">
        <title>The bagworm genome reveals a unique fibroin gene that provides high tensile strength.</title>
        <authorList>
            <person name="Kono N."/>
            <person name="Nakamura H."/>
            <person name="Ohtoshi R."/>
            <person name="Tomita M."/>
            <person name="Numata K."/>
            <person name="Arakawa K."/>
        </authorList>
    </citation>
    <scope>NUCLEOTIDE SEQUENCE [LARGE SCALE GENOMIC DNA]</scope>
</reference>
<feature type="compositionally biased region" description="Polar residues" evidence="1">
    <location>
        <begin position="94"/>
        <end position="106"/>
    </location>
</feature>
<protein>
    <submittedName>
        <fullName evidence="2">Uncharacterized protein</fullName>
    </submittedName>
</protein>
<keyword evidence="3" id="KW-1185">Reference proteome</keyword>
<accession>A0A4C1UYF3</accession>